<name>A0A6G4VEI3_9ACTN</name>
<evidence type="ECO:0000259" key="4">
    <source>
        <dbReference type="PROSITE" id="PS52004"/>
    </source>
</evidence>
<feature type="domain" description="Ketosynthase family 3 (KS3)" evidence="4">
    <location>
        <begin position="1"/>
        <end position="387"/>
    </location>
</feature>
<proteinExistence type="inferred from homology"/>
<evidence type="ECO:0000256" key="1">
    <source>
        <dbReference type="ARBA" id="ARBA00008467"/>
    </source>
</evidence>
<dbReference type="RefSeq" id="WP_165264774.1">
    <property type="nucleotide sequence ID" value="NZ_JAAKZY010000138.1"/>
</dbReference>
<sequence>MTEIAITGLGVVCRLGRGVETFWAGVRAGDTAVADRVPDPDLKVPLPLYYLVPGASPTGSEAPDTAPATRYTLDAGLEAYADAGLGAVPGARIAVAMGSSVGDARQVELARAGQVPPVADASPPFVLASALAARIGAGAGAVNLSNACAGSGYAIAMGAEMIRSGEADVVVAGGAEAYSRVTVAAFNQMGALAPDRPRPFARDRAGVVLGEGAGAVVLESAAHARARGARMYARLAGTGWSCDAAHPTAPDPTGAQAGRAMRAALEEAGAGPDDVTLIVPHATGTRLNDSTEAAAMGAVFGARLDAIPLHNLKAVIGHLAGGAGVLGAVLAALCFHRGTVPGNPATAAMDPECPVHLPTEATELRSGVALVNAYAFGGNNISLALTGAPS</sequence>
<dbReference type="InterPro" id="IPR016039">
    <property type="entry name" value="Thiolase-like"/>
</dbReference>
<dbReference type="PANTHER" id="PTHR11712:SF347">
    <property type="entry name" value="BETA KETOACYL-ACYL CARRIER PROTEIN SYNTHASE"/>
    <property type="match status" value="1"/>
</dbReference>
<dbReference type="SMART" id="SM00825">
    <property type="entry name" value="PKS_KS"/>
    <property type="match status" value="1"/>
</dbReference>
<dbReference type="PROSITE" id="PS52004">
    <property type="entry name" value="KS3_2"/>
    <property type="match status" value="1"/>
</dbReference>
<dbReference type="InterPro" id="IPR014031">
    <property type="entry name" value="Ketoacyl_synth_C"/>
</dbReference>
<dbReference type="AlphaFoldDB" id="A0A6G4VEI3"/>
<dbReference type="InterPro" id="IPR014030">
    <property type="entry name" value="Ketoacyl_synth_N"/>
</dbReference>
<protein>
    <submittedName>
        <fullName evidence="5">Beta-ketoacyl-[acyl-carrier-protein] synthase family protein</fullName>
    </submittedName>
</protein>
<dbReference type="Pfam" id="PF00109">
    <property type="entry name" value="ketoacyl-synt"/>
    <property type="match status" value="1"/>
</dbReference>
<evidence type="ECO:0000313" key="6">
    <source>
        <dbReference type="Proteomes" id="UP000472335"/>
    </source>
</evidence>
<dbReference type="GO" id="GO:0006633">
    <property type="term" value="P:fatty acid biosynthetic process"/>
    <property type="evidence" value="ECO:0007669"/>
    <property type="project" value="TreeGrafter"/>
</dbReference>
<accession>A0A6G4VEI3</accession>
<dbReference type="GO" id="GO:0004315">
    <property type="term" value="F:3-oxoacyl-[acyl-carrier-protein] synthase activity"/>
    <property type="evidence" value="ECO:0007669"/>
    <property type="project" value="TreeGrafter"/>
</dbReference>
<evidence type="ECO:0000256" key="3">
    <source>
        <dbReference type="RuleBase" id="RU003694"/>
    </source>
</evidence>
<dbReference type="InterPro" id="IPR000794">
    <property type="entry name" value="Beta-ketoacyl_synthase"/>
</dbReference>
<dbReference type="InterPro" id="IPR020841">
    <property type="entry name" value="PKS_Beta-ketoAc_synthase_dom"/>
</dbReference>
<dbReference type="PANTHER" id="PTHR11712">
    <property type="entry name" value="POLYKETIDE SYNTHASE-RELATED"/>
    <property type="match status" value="1"/>
</dbReference>
<keyword evidence="2 3" id="KW-0808">Transferase</keyword>
<evidence type="ECO:0000313" key="5">
    <source>
        <dbReference type="EMBL" id="NGO12381.1"/>
    </source>
</evidence>
<evidence type="ECO:0000256" key="2">
    <source>
        <dbReference type="ARBA" id="ARBA00022679"/>
    </source>
</evidence>
<dbReference type="Gene3D" id="3.40.47.10">
    <property type="match status" value="1"/>
</dbReference>
<comment type="caution">
    <text evidence="5">The sequence shown here is derived from an EMBL/GenBank/DDBJ whole genome shotgun (WGS) entry which is preliminary data.</text>
</comment>
<comment type="similarity">
    <text evidence="1 3">Belongs to the thiolase-like superfamily. Beta-ketoacyl-ACP synthases family.</text>
</comment>
<dbReference type="Proteomes" id="UP000472335">
    <property type="component" value="Unassembled WGS sequence"/>
</dbReference>
<dbReference type="SUPFAM" id="SSF53901">
    <property type="entry name" value="Thiolase-like"/>
    <property type="match status" value="2"/>
</dbReference>
<reference evidence="5 6" key="1">
    <citation type="submission" date="2020-02" db="EMBL/GenBank/DDBJ databases">
        <title>Whole-genome analyses of novel actinobacteria.</title>
        <authorList>
            <person name="Sahin N."/>
            <person name="Gencbay T."/>
        </authorList>
    </citation>
    <scope>NUCLEOTIDE SEQUENCE [LARGE SCALE GENOMIC DNA]</scope>
    <source>
        <strain evidence="5 6">HC44</strain>
    </source>
</reference>
<dbReference type="EMBL" id="JAAKZY010000138">
    <property type="protein sequence ID" value="NGO12381.1"/>
    <property type="molecule type" value="Genomic_DNA"/>
</dbReference>
<dbReference type="Pfam" id="PF02801">
    <property type="entry name" value="Ketoacyl-synt_C"/>
    <property type="match status" value="1"/>
</dbReference>
<keyword evidence="6" id="KW-1185">Reference proteome</keyword>
<organism evidence="5 6">
    <name type="scientific">Streptomyces scabichelini</name>
    <dbReference type="NCBI Taxonomy" id="2711217"/>
    <lineage>
        <taxon>Bacteria</taxon>
        <taxon>Bacillati</taxon>
        <taxon>Actinomycetota</taxon>
        <taxon>Actinomycetes</taxon>
        <taxon>Kitasatosporales</taxon>
        <taxon>Streptomycetaceae</taxon>
        <taxon>Streptomyces</taxon>
    </lineage>
</organism>
<gene>
    <name evidence="5" type="ORF">G5C60_33450</name>
</gene>